<dbReference type="PANTHER" id="PTHR14957">
    <property type="entry name" value="UBIQUITIN-LIKE-CONJUGATING ENZYME ATG10"/>
    <property type="match status" value="1"/>
</dbReference>
<keyword evidence="4" id="KW-0833">Ubl conjugation pathway</keyword>
<evidence type="ECO:0000256" key="6">
    <source>
        <dbReference type="ARBA" id="ARBA00023006"/>
    </source>
</evidence>
<evidence type="ECO:0000313" key="9">
    <source>
        <dbReference type="Proteomes" id="UP001201163"/>
    </source>
</evidence>
<keyword evidence="5" id="KW-0653">Protein transport</keyword>
<dbReference type="Pfam" id="PF03987">
    <property type="entry name" value="Autophagy_act_C"/>
    <property type="match status" value="1"/>
</dbReference>
<gene>
    <name evidence="8" type="ORF">EDB92DRAFT_1790460</name>
</gene>
<dbReference type="InterPro" id="IPR007135">
    <property type="entry name" value="Atg3/Atg10"/>
</dbReference>
<name>A0AAD4LR60_9AGAM</name>
<dbReference type="Proteomes" id="UP001201163">
    <property type="component" value="Unassembled WGS sequence"/>
</dbReference>
<keyword evidence="9" id="KW-1185">Reference proteome</keyword>
<comment type="similarity">
    <text evidence="1">Belongs to the ATG10 family.</text>
</comment>
<keyword evidence="3" id="KW-0808">Transferase</keyword>
<evidence type="ECO:0000256" key="3">
    <source>
        <dbReference type="ARBA" id="ARBA00022679"/>
    </source>
</evidence>
<sequence length="226" mass="24826">MSSSSSTLTRVQFEQACKAFIDKHARSPLPSMGATTLEGWSWAEHPTVPGLGYLFRTVPLHGRALAPDKNGDFVQENVLQSAEFVDDPAIADGASPEFLTCEQSIAFSPTFQVPAFYFTIHDSRGSPVGLEEIMNTSLLRHHALPETQTTSFALFQRDALFPLLSQGDHPISGLPSWLIHPCGTACAMSELIGEKMAGGMPEVCSKEWLLVWLETWFLMLGNMVQL</sequence>
<evidence type="ECO:0000256" key="5">
    <source>
        <dbReference type="ARBA" id="ARBA00022927"/>
    </source>
</evidence>
<dbReference type="GO" id="GO:0000045">
    <property type="term" value="P:autophagosome assembly"/>
    <property type="evidence" value="ECO:0007669"/>
    <property type="project" value="TreeGrafter"/>
</dbReference>
<reference evidence="8" key="1">
    <citation type="submission" date="2022-01" db="EMBL/GenBank/DDBJ databases">
        <title>Comparative genomics reveals a dynamic genome evolution in the ectomycorrhizal milk-cap (Lactarius) mushrooms.</title>
        <authorList>
            <consortium name="DOE Joint Genome Institute"/>
            <person name="Lebreton A."/>
            <person name="Tang N."/>
            <person name="Kuo A."/>
            <person name="LaButti K."/>
            <person name="Drula E."/>
            <person name="Barry K."/>
            <person name="Clum A."/>
            <person name="Lipzen A."/>
            <person name="Mousain D."/>
            <person name="Ng V."/>
            <person name="Wang R."/>
            <person name="Wang X."/>
            <person name="Dai Y."/>
            <person name="Henrissat B."/>
            <person name="Grigoriev I.V."/>
            <person name="Guerin-Laguette A."/>
            <person name="Yu F."/>
            <person name="Martin F.M."/>
        </authorList>
    </citation>
    <scope>NUCLEOTIDE SEQUENCE</scope>
    <source>
        <strain evidence="8">QP</strain>
    </source>
</reference>
<dbReference type="GO" id="GO:0032446">
    <property type="term" value="P:protein modification by small protein conjugation"/>
    <property type="evidence" value="ECO:0007669"/>
    <property type="project" value="TreeGrafter"/>
</dbReference>
<dbReference type="GO" id="GO:0061651">
    <property type="term" value="F:Atg12 conjugating enzyme activity"/>
    <property type="evidence" value="ECO:0007669"/>
    <property type="project" value="TreeGrafter"/>
</dbReference>
<dbReference type="PANTHER" id="PTHR14957:SF1">
    <property type="entry name" value="UBIQUITIN-LIKE-CONJUGATING ENZYME ATG10"/>
    <property type="match status" value="1"/>
</dbReference>
<dbReference type="Gene3D" id="3.30.1460.50">
    <property type="match status" value="1"/>
</dbReference>
<dbReference type="GO" id="GO:0015031">
    <property type="term" value="P:protein transport"/>
    <property type="evidence" value="ECO:0007669"/>
    <property type="project" value="UniProtKB-KW"/>
</dbReference>
<dbReference type="AlphaFoldDB" id="A0AAD4LR60"/>
<keyword evidence="6" id="KW-0072">Autophagy</keyword>
<evidence type="ECO:0000313" key="8">
    <source>
        <dbReference type="EMBL" id="KAH8999407.1"/>
    </source>
</evidence>
<evidence type="ECO:0000256" key="4">
    <source>
        <dbReference type="ARBA" id="ARBA00022786"/>
    </source>
</evidence>
<dbReference type="GO" id="GO:0000422">
    <property type="term" value="P:autophagy of mitochondrion"/>
    <property type="evidence" value="ECO:0007669"/>
    <property type="project" value="TreeGrafter"/>
</dbReference>
<accession>A0AAD4LR60</accession>
<keyword evidence="5" id="KW-0813">Transport</keyword>
<dbReference type="GO" id="GO:0005829">
    <property type="term" value="C:cytosol"/>
    <property type="evidence" value="ECO:0007669"/>
    <property type="project" value="TreeGrafter"/>
</dbReference>
<organism evidence="8 9">
    <name type="scientific">Lactarius akahatsu</name>
    <dbReference type="NCBI Taxonomy" id="416441"/>
    <lineage>
        <taxon>Eukaryota</taxon>
        <taxon>Fungi</taxon>
        <taxon>Dikarya</taxon>
        <taxon>Basidiomycota</taxon>
        <taxon>Agaricomycotina</taxon>
        <taxon>Agaricomycetes</taxon>
        <taxon>Russulales</taxon>
        <taxon>Russulaceae</taxon>
        <taxon>Lactarius</taxon>
    </lineage>
</organism>
<evidence type="ECO:0000256" key="2">
    <source>
        <dbReference type="ARBA" id="ARBA00021099"/>
    </source>
</evidence>
<evidence type="ECO:0000256" key="1">
    <source>
        <dbReference type="ARBA" id="ARBA00005696"/>
    </source>
</evidence>
<protein>
    <recommendedName>
        <fullName evidence="2">Ubiquitin-like-conjugating enzyme ATG10</fullName>
    </recommendedName>
    <alternativeName>
        <fullName evidence="7">Autophagy-related protein 10</fullName>
    </alternativeName>
</protein>
<comment type="caution">
    <text evidence="8">The sequence shown here is derived from an EMBL/GenBank/DDBJ whole genome shotgun (WGS) entry which is preliminary data.</text>
</comment>
<dbReference type="EMBL" id="JAKELL010000004">
    <property type="protein sequence ID" value="KAH8999407.1"/>
    <property type="molecule type" value="Genomic_DNA"/>
</dbReference>
<evidence type="ECO:0000256" key="7">
    <source>
        <dbReference type="ARBA" id="ARBA00029833"/>
    </source>
</evidence>
<proteinExistence type="inferred from homology"/>